<dbReference type="Pfam" id="PF25967">
    <property type="entry name" value="RND-MFP_C"/>
    <property type="match status" value="1"/>
</dbReference>
<dbReference type="InterPro" id="IPR058627">
    <property type="entry name" value="MdtA-like_C"/>
</dbReference>
<feature type="domain" description="Multidrug resistance protein MdtA-like C-terminal permuted SH3" evidence="7">
    <location>
        <begin position="315"/>
        <end position="374"/>
    </location>
</feature>
<dbReference type="AlphaFoldDB" id="S9S985"/>
<evidence type="ECO:0000259" key="5">
    <source>
        <dbReference type="Pfam" id="PF25917"/>
    </source>
</evidence>
<comment type="caution">
    <text evidence="8">The sequence shown here is derived from an EMBL/GenBank/DDBJ whole genome shotgun (WGS) entry which is preliminary data.</text>
</comment>
<feature type="domain" description="Multidrug resistance protein MdtA-like alpha-helical hairpin" evidence="4">
    <location>
        <begin position="117"/>
        <end position="184"/>
    </location>
</feature>
<evidence type="ECO:0000256" key="1">
    <source>
        <dbReference type="ARBA" id="ARBA00004196"/>
    </source>
</evidence>
<dbReference type="RefSeq" id="WP_021132684.1">
    <property type="nucleotide sequence ID" value="NZ_AQPH01000046.1"/>
</dbReference>
<dbReference type="PANTHER" id="PTHR30158">
    <property type="entry name" value="ACRA/E-RELATED COMPONENT OF DRUG EFFLUX TRANSPORTER"/>
    <property type="match status" value="1"/>
</dbReference>
<dbReference type="FunFam" id="2.40.420.20:FF:000001">
    <property type="entry name" value="Efflux RND transporter periplasmic adaptor subunit"/>
    <property type="match status" value="1"/>
</dbReference>
<feature type="chain" id="PRO_5004556398" evidence="3">
    <location>
        <begin position="29"/>
        <end position="404"/>
    </location>
</feature>
<dbReference type="eggNOG" id="COG0845">
    <property type="taxonomic scope" value="Bacteria"/>
</dbReference>
<evidence type="ECO:0000313" key="8">
    <source>
        <dbReference type="EMBL" id="EPY01254.1"/>
    </source>
</evidence>
<feature type="signal peptide" evidence="3">
    <location>
        <begin position="1"/>
        <end position="28"/>
    </location>
</feature>
<dbReference type="GO" id="GO:0022857">
    <property type="term" value="F:transmembrane transporter activity"/>
    <property type="evidence" value="ECO:0007669"/>
    <property type="project" value="InterPro"/>
</dbReference>
<dbReference type="EMBL" id="AQPH01000046">
    <property type="protein sequence ID" value="EPY01254.1"/>
    <property type="molecule type" value="Genomic_DNA"/>
</dbReference>
<dbReference type="Gene3D" id="1.10.287.470">
    <property type="entry name" value="Helix hairpin bin"/>
    <property type="match status" value="1"/>
</dbReference>
<evidence type="ECO:0000259" key="7">
    <source>
        <dbReference type="Pfam" id="PF25967"/>
    </source>
</evidence>
<dbReference type="NCBIfam" id="TIGR01730">
    <property type="entry name" value="RND_mfp"/>
    <property type="match status" value="1"/>
</dbReference>
<evidence type="ECO:0000259" key="4">
    <source>
        <dbReference type="Pfam" id="PF25876"/>
    </source>
</evidence>
<proteinExistence type="inferred from homology"/>
<evidence type="ECO:0000313" key="9">
    <source>
        <dbReference type="Proteomes" id="UP000015350"/>
    </source>
</evidence>
<evidence type="ECO:0000256" key="3">
    <source>
        <dbReference type="SAM" id="SignalP"/>
    </source>
</evidence>
<dbReference type="InterPro" id="IPR006143">
    <property type="entry name" value="RND_pump_MFP"/>
</dbReference>
<dbReference type="OrthoDB" id="9816569at2"/>
<keyword evidence="3" id="KW-0732">Signal</keyword>
<feature type="domain" description="Multidrug resistance protein MdtA-like beta-barrel" evidence="6">
    <location>
        <begin position="224"/>
        <end position="308"/>
    </location>
</feature>
<dbReference type="SUPFAM" id="SSF111369">
    <property type="entry name" value="HlyD-like secretion proteins"/>
    <property type="match status" value="1"/>
</dbReference>
<dbReference type="GO" id="GO:0046677">
    <property type="term" value="P:response to antibiotic"/>
    <property type="evidence" value="ECO:0007669"/>
    <property type="project" value="TreeGrafter"/>
</dbReference>
<protein>
    <submittedName>
        <fullName evidence="8">Membrane-fusion protein</fullName>
    </submittedName>
</protein>
<dbReference type="GO" id="GO:0005886">
    <property type="term" value="C:plasma membrane"/>
    <property type="evidence" value="ECO:0007669"/>
    <property type="project" value="TreeGrafter"/>
</dbReference>
<dbReference type="Gene3D" id="2.40.420.20">
    <property type="match status" value="1"/>
</dbReference>
<accession>S9S985</accession>
<dbReference type="Pfam" id="PF25917">
    <property type="entry name" value="BSH_RND"/>
    <property type="match status" value="1"/>
</dbReference>
<dbReference type="Pfam" id="PF25876">
    <property type="entry name" value="HH_MFP_RND"/>
    <property type="match status" value="1"/>
</dbReference>
<gene>
    <name evidence="8" type="ORF">K678_11875</name>
</gene>
<dbReference type="Gene3D" id="2.40.30.170">
    <property type="match status" value="1"/>
</dbReference>
<dbReference type="Gene3D" id="2.40.50.100">
    <property type="match status" value="1"/>
</dbReference>
<comment type="subcellular location">
    <subcellularLocation>
        <location evidence="1">Cell envelope</location>
    </subcellularLocation>
</comment>
<dbReference type="GO" id="GO:0030313">
    <property type="term" value="C:cell envelope"/>
    <property type="evidence" value="ECO:0007669"/>
    <property type="project" value="UniProtKB-SubCell"/>
</dbReference>
<dbReference type="InterPro" id="IPR058626">
    <property type="entry name" value="MdtA-like_b-barrel"/>
</dbReference>
<organism evidence="8 9">
    <name type="scientific">Magnetospirillum fulvum MGU-K5</name>
    <dbReference type="NCBI Taxonomy" id="1316936"/>
    <lineage>
        <taxon>Bacteria</taxon>
        <taxon>Pseudomonadati</taxon>
        <taxon>Pseudomonadota</taxon>
        <taxon>Alphaproteobacteria</taxon>
        <taxon>Rhodospirillales</taxon>
        <taxon>Rhodospirillaceae</taxon>
        <taxon>Magnetospirillum</taxon>
    </lineage>
</organism>
<dbReference type="PANTHER" id="PTHR30158:SF10">
    <property type="entry name" value="CATION EFFLUX PUMP"/>
    <property type="match status" value="1"/>
</dbReference>
<dbReference type="PATRIC" id="fig|1316936.3.peg.2368"/>
<dbReference type="InterPro" id="IPR058624">
    <property type="entry name" value="MdtA-like_HH"/>
</dbReference>
<evidence type="ECO:0000259" key="6">
    <source>
        <dbReference type="Pfam" id="PF25944"/>
    </source>
</evidence>
<dbReference type="STRING" id="1316936.K678_11875"/>
<sequence length="404" mass="42890">MRKFHTVDRKRALLLGSVALIALVGAVAAVRGGDPAQAQSVVAAAAPAVPVTVQTVASRPVQVWSSFSGRMRAVDFAEIRPEVSGRITSVRISDGQTVKAGDVLFVIAPAPYEAAVARAEANLASARTNAAFARTELDRAVNLVRNQAIAQRLYDERANADKVAAAAILVAEADLKQARINLEHAYVKAPISGRVSRAEVTLGNLVQAGAGAPVLTSIVSDNGIYADFQVDEQTYLKSIRGQTANRSEERTIPVQVTVQGDDSHPYVGTIDSFDNRIDTASGTIRARARFANRDGALMPGMFVSVKVGSGAAKEALLVQERAIGNDQSKRFVYVVGQNDKVAYREVSLGAQVDDQRIVLGGLTPGDRVIVDGLQHIRPDVTVAVKEAALAVPKHALATNFTSRP</sequence>
<dbReference type="InterPro" id="IPR058625">
    <property type="entry name" value="MdtA-like_BSH"/>
</dbReference>
<dbReference type="Proteomes" id="UP000015350">
    <property type="component" value="Unassembled WGS sequence"/>
</dbReference>
<name>S9S985_MAGFU</name>
<dbReference type="Pfam" id="PF25944">
    <property type="entry name" value="Beta-barrel_RND"/>
    <property type="match status" value="1"/>
</dbReference>
<evidence type="ECO:0000256" key="2">
    <source>
        <dbReference type="ARBA" id="ARBA00009477"/>
    </source>
</evidence>
<comment type="similarity">
    <text evidence="2">Belongs to the membrane fusion protein (MFP) (TC 8.A.1) family.</text>
</comment>
<feature type="domain" description="Multidrug resistance protein MdtA-like barrel-sandwich hybrid" evidence="5">
    <location>
        <begin position="77"/>
        <end position="216"/>
    </location>
</feature>
<reference evidence="8 9" key="1">
    <citation type="submission" date="2013-04" db="EMBL/GenBank/DDBJ databases">
        <authorList>
            <person name="Kuznetsov B."/>
            <person name="Ivanovsky R."/>
        </authorList>
    </citation>
    <scope>NUCLEOTIDE SEQUENCE [LARGE SCALE GENOMIC DNA]</scope>
    <source>
        <strain evidence="8 9">MGU-K5</strain>
    </source>
</reference>